<sequence length="259" mass="29285">MRGILSLCILILISVCNAYAHDLFCKHWLRGNFKGEESVLYPANSGLKRDTSLDEEGVVGQCHDKFPLWVERVKFERIGTNPFDVKYKITKQYCWARFPLDGSGNCGSPSVSKWWGPFPVGWTWEPPNYTSWGLTYDAQISPSDLGAGCKANINVAWLHNYEVCRYRPGVEMKHGGNNDSKQTKICAYYESWFFTQIIAGRSDYQSNLVGCIDEPLKPTPGTYNLAIPAGNEPYVDTSLTMQQLLDLGSRFYSPVVRHC</sequence>
<evidence type="ECO:0000313" key="3">
    <source>
        <dbReference type="Proteomes" id="UP001293791"/>
    </source>
</evidence>
<evidence type="ECO:0000313" key="2">
    <source>
        <dbReference type="EMBL" id="MDZ5762492.1"/>
    </source>
</evidence>
<feature type="signal peptide" evidence="1">
    <location>
        <begin position="1"/>
        <end position="20"/>
    </location>
</feature>
<comment type="caution">
    <text evidence="2">The sequence shown here is derived from an EMBL/GenBank/DDBJ whole genome shotgun (WGS) entry which is preliminary data.</text>
</comment>
<gene>
    <name evidence="2" type="ORF">Cyrtocomes_00879</name>
</gene>
<feature type="chain" id="PRO_5046275567" evidence="1">
    <location>
        <begin position="21"/>
        <end position="259"/>
    </location>
</feature>
<accession>A0ABU5L8P1</accession>
<keyword evidence="3" id="KW-1185">Reference proteome</keyword>
<reference evidence="2 3" key="1">
    <citation type="submission" date="2023-02" db="EMBL/GenBank/DDBJ databases">
        <title>Host association and intracellularity evolved multiple times independently in the Rickettsiales.</title>
        <authorList>
            <person name="Castelli M."/>
            <person name="Nardi T."/>
            <person name="Gammuto L."/>
            <person name="Bellinzona G."/>
            <person name="Sabaneyeva E."/>
            <person name="Potekhin A."/>
            <person name="Serra V."/>
            <person name="Petroni G."/>
            <person name="Sassera D."/>
        </authorList>
    </citation>
    <scope>NUCLEOTIDE SEQUENCE [LARGE SCALE GENOMIC DNA]</scope>
    <source>
        <strain evidence="2 3">BOD18</strain>
    </source>
</reference>
<proteinExistence type="predicted"/>
<dbReference type="EMBL" id="JARGYT010000054">
    <property type="protein sequence ID" value="MDZ5762492.1"/>
    <property type="molecule type" value="Genomic_DNA"/>
</dbReference>
<protein>
    <submittedName>
        <fullName evidence="2">Uncharacterized protein</fullName>
    </submittedName>
</protein>
<organism evidence="2 3">
    <name type="scientific">Candidatus Cyrtobacter comes</name>
    <dbReference type="NCBI Taxonomy" id="675776"/>
    <lineage>
        <taxon>Bacteria</taxon>
        <taxon>Pseudomonadati</taxon>
        <taxon>Pseudomonadota</taxon>
        <taxon>Alphaproteobacteria</taxon>
        <taxon>Rickettsiales</taxon>
        <taxon>Candidatus Midichloriaceae</taxon>
        <taxon>Candidatus Cyrtobacter</taxon>
    </lineage>
</organism>
<dbReference type="Proteomes" id="UP001293791">
    <property type="component" value="Unassembled WGS sequence"/>
</dbReference>
<dbReference type="RefSeq" id="WP_322497957.1">
    <property type="nucleotide sequence ID" value="NZ_JARGYT010000054.1"/>
</dbReference>
<evidence type="ECO:0000256" key="1">
    <source>
        <dbReference type="SAM" id="SignalP"/>
    </source>
</evidence>
<name>A0ABU5L8P1_9RICK</name>
<keyword evidence="1" id="KW-0732">Signal</keyword>